<dbReference type="PROSITE" id="PS50021">
    <property type="entry name" value="CH"/>
    <property type="match status" value="1"/>
</dbReference>
<dbReference type="GO" id="GO:0051015">
    <property type="term" value="F:actin filament binding"/>
    <property type="evidence" value="ECO:0007669"/>
    <property type="project" value="InterPro"/>
</dbReference>
<dbReference type="InterPro" id="IPR044801">
    <property type="entry name" value="Filamin"/>
</dbReference>
<keyword evidence="2" id="KW-0009">Actin-binding</keyword>
<dbReference type="PROSITE" id="PS00019">
    <property type="entry name" value="ACTININ_1"/>
    <property type="match status" value="1"/>
</dbReference>
<proteinExistence type="predicted"/>
<dbReference type="Proteomes" id="UP000194236">
    <property type="component" value="Unassembled WGS sequence"/>
</dbReference>
<dbReference type="Gene3D" id="1.10.418.10">
    <property type="entry name" value="Calponin-like domain"/>
    <property type="match status" value="1"/>
</dbReference>
<feature type="domain" description="Calponin-homology (CH)" evidence="4">
    <location>
        <begin position="34"/>
        <end position="123"/>
    </location>
</feature>
<dbReference type="SMART" id="SM00033">
    <property type="entry name" value="CH"/>
    <property type="match status" value="1"/>
</dbReference>
<evidence type="ECO:0000256" key="3">
    <source>
        <dbReference type="SAM" id="MobiDB-lite"/>
    </source>
</evidence>
<protein>
    <recommendedName>
        <fullName evidence="4">Calponin-homology (CH) domain-containing protein</fullName>
    </recommendedName>
</protein>
<dbReference type="OrthoDB" id="18740at2759"/>
<organism evidence="5 6">
    <name type="scientific">Euroglyphus maynei</name>
    <name type="common">Mayne's house dust mite</name>
    <dbReference type="NCBI Taxonomy" id="6958"/>
    <lineage>
        <taxon>Eukaryota</taxon>
        <taxon>Metazoa</taxon>
        <taxon>Ecdysozoa</taxon>
        <taxon>Arthropoda</taxon>
        <taxon>Chelicerata</taxon>
        <taxon>Arachnida</taxon>
        <taxon>Acari</taxon>
        <taxon>Acariformes</taxon>
        <taxon>Sarcoptiformes</taxon>
        <taxon>Astigmata</taxon>
        <taxon>Psoroptidia</taxon>
        <taxon>Analgoidea</taxon>
        <taxon>Pyroglyphidae</taxon>
        <taxon>Pyroglyphinae</taxon>
        <taxon>Euroglyphus</taxon>
    </lineage>
</organism>
<feature type="region of interest" description="Disordered" evidence="3">
    <location>
        <begin position="1"/>
        <end position="25"/>
    </location>
</feature>
<evidence type="ECO:0000259" key="4">
    <source>
        <dbReference type="PROSITE" id="PS50021"/>
    </source>
</evidence>
<evidence type="ECO:0000313" key="6">
    <source>
        <dbReference type="Proteomes" id="UP000194236"/>
    </source>
</evidence>
<dbReference type="GO" id="GO:0030036">
    <property type="term" value="P:actin cytoskeleton organization"/>
    <property type="evidence" value="ECO:0007669"/>
    <property type="project" value="InterPro"/>
</dbReference>
<accession>A0A1Y3BBA3</accession>
<evidence type="ECO:0000256" key="2">
    <source>
        <dbReference type="ARBA" id="ARBA00023203"/>
    </source>
</evidence>
<gene>
    <name evidence="5" type="ORF">BLA29_000382</name>
</gene>
<dbReference type="PANTHER" id="PTHR38537">
    <property type="entry name" value="JITTERBUG, ISOFORM N"/>
    <property type="match status" value="1"/>
</dbReference>
<dbReference type="Pfam" id="PF00307">
    <property type="entry name" value="CH"/>
    <property type="match status" value="1"/>
</dbReference>
<sequence length="123" mass="14273">MVKPLADEKPRTGKPDEDENRMTKDLAEDAVWKKMQQNTFTRWANEHLRTVNKHIADITTDFSDGIRLIALVEVLSGKRLPNYNKRPKVRAQKIENVNIALQFLKNDEKIRITVSMLSMVKLN</sequence>
<dbReference type="InterPro" id="IPR001715">
    <property type="entry name" value="CH_dom"/>
</dbReference>
<dbReference type="EMBL" id="MUJZ01029240">
    <property type="protein sequence ID" value="OTF78152.1"/>
    <property type="molecule type" value="Genomic_DNA"/>
</dbReference>
<keyword evidence="1" id="KW-0677">Repeat</keyword>
<dbReference type="PANTHER" id="PTHR38537:SF8">
    <property type="entry name" value="FILAMIN-A"/>
    <property type="match status" value="1"/>
</dbReference>
<keyword evidence="6" id="KW-1185">Reference proteome</keyword>
<comment type="caution">
    <text evidence="5">The sequence shown here is derived from an EMBL/GenBank/DDBJ whole genome shotgun (WGS) entry which is preliminary data.</text>
</comment>
<evidence type="ECO:0000313" key="5">
    <source>
        <dbReference type="EMBL" id="OTF78152.1"/>
    </source>
</evidence>
<dbReference type="InterPro" id="IPR036872">
    <property type="entry name" value="CH_dom_sf"/>
</dbReference>
<reference evidence="5 6" key="1">
    <citation type="submission" date="2017-03" db="EMBL/GenBank/DDBJ databases">
        <title>Genome Survey of Euroglyphus maynei.</title>
        <authorList>
            <person name="Arlian L.G."/>
            <person name="Morgan M.S."/>
            <person name="Rider S.D."/>
        </authorList>
    </citation>
    <scope>NUCLEOTIDE SEQUENCE [LARGE SCALE GENOMIC DNA]</scope>
    <source>
        <strain evidence="5">Arlian Lab</strain>
        <tissue evidence="5">Whole body</tissue>
    </source>
</reference>
<name>A0A1Y3BBA3_EURMA</name>
<dbReference type="SUPFAM" id="SSF47576">
    <property type="entry name" value="Calponin-homology domain, CH-domain"/>
    <property type="match status" value="1"/>
</dbReference>
<dbReference type="AlphaFoldDB" id="A0A1Y3BBA3"/>
<dbReference type="InterPro" id="IPR001589">
    <property type="entry name" value="Actinin_actin-bd_CS"/>
</dbReference>
<evidence type="ECO:0000256" key="1">
    <source>
        <dbReference type="ARBA" id="ARBA00022737"/>
    </source>
</evidence>